<proteinExistence type="predicted"/>
<name>A0ABX1XRX5_9BACL</name>
<dbReference type="EMBL" id="WHOA01000027">
    <property type="protein sequence ID" value="NOU70711.1"/>
    <property type="molecule type" value="Genomic_DNA"/>
</dbReference>
<dbReference type="PANTHER" id="PTHR42905:SF16">
    <property type="entry name" value="CARBOXYPHOSPHONOENOLPYRUVATE PHOSPHONOMUTASE-LIKE PROTEIN (AFU_ORTHOLOGUE AFUA_5G07230)"/>
    <property type="match status" value="1"/>
</dbReference>
<dbReference type="InterPro" id="IPR040442">
    <property type="entry name" value="Pyrv_kinase-like_dom_sf"/>
</dbReference>
<organism evidence="1 2">
    <name type="scientific">Paenibacillus phytorum</name>
    <dbReference type="NCBI Taxonomy" id="2654977"/>
    <lineage>
        <taxon>Bacteria</taxon>
        <taxon>Bacillati</taxon>
        <taxon>Bacillota</taxon>
        <taxon>Bacilli</taxon>
        <taxon>Bacillales</taxon>
        <taxon>Paenibacillaceae</taxon>
        <taxon>Paenibacillus</taxon>
    </lineage>
</organism>
<dbReference type="InterPro" id="IPR039556">
    <property type="entry name" value="ICL/PEPM"/>
</dbReference>
<dbReference type="PANTHER" id="PTHR42905">
    <property type="entry name" value="PHOSPHOENOLPYRUVATE CARBOXYLASE"/>
    <property type="match status" value="1"/>
</dbReference>
<dbReference type="Pfam" id="PF13714">
    <property type="entry name" value="PEP_mutase"/>
    <property type="match status" value="1"/>
</dbReference>
<dbReference type="Gene3D" id="3.20.20.60">
    <property type="entry name" value="Phosphoenolpyruvate-binding domains"/>
    <property type="match status" value="1"/>
</dbReference>
<reference evidence="1 2" key="1">
    <citation type="submission" date="2019-10" db="EMBL/GenBank/DDBJ databases">
        <title>Description of Paenibacillus terrestris sp. nov.</title>
        <authorList>
            <person name="Carlier A."/>
            <person name="Qi S."/>
        </authorList>
    </citation>
    <scope>NUCLEOTIDE SEQUENCE [LARGE SCALE GENOMIC DNA]</scope>
    <source>
        <strain evidence="1 2">LMG 31458</strain>
    </source>
</reference>
<keyword evidence="1" id="KW-0456">Lyase</keyword>
<comment type="caution">
    <text evidence="1">The sequence shown here is derived from an EMBL/GenBank/DDBJ whole genome shotgun (WGS) entry which is preliminary data.</text>
</comment>
<protein>
    <submittedName>
        <fullName evidence="1">Isocitrate lyase/phosphoenolpyruvate mutase family protein</fullName>
    </submittedName>
</protein>
<keyword evidence="2" id="KW-1185">Reference proteome</keyword>
<gene>
    <name evidence="1" type="ORF">GC098_04580</name>
</gene>
<evidence type="ECO:0000313" key="1">
    <source>
        <dbReference type="EMBL" id="NOU70711.1"/>
    </source>
</evidence>
<accession>A0ABX1XRX5</accession>
<evidence type="ECO:0000313" key="2">
    <source>
        <dbReference type="Proteomes" id="UP000616779"/>
    </source>
</evidence>
<dbReference type="SUPFAM" id="SSF51621">
    <property type="entry name" value="Phosphoenolpyruvate/pyruvate domain"/>
    <property type="match status" value="1"/>
</dbReference>
<dbReference type="CDD" id="cd00377">
    <property type="entry name" value="ICL_PEPM"/>
    <property type="match status" value="1"/>
</dbReference>
<dbReference type="GO" id="GO:0016829">
    <property type="term" value="F:lyase activity"/>
    <property type="evidence" value="ECO:0007669"/>
    <property type="project" value="UniProtKB-KW"/>
</dbReference>
<sequence>MKNKEDHPVKNQLEQARKFHELHRSGSPLILVNAWDAGSARTVQQAGAQAIATGSWSVAAAHGYDDGEELPFDLVLSNLQRIRNSVDVPITIDIEGGYGRSPEMVKENVGKIIERGAIGVNLEDRHMDGSGLYSIEEQVLRIAAVRAAADQSAIPLFINARTDVFFQSAAHEHGDANIEEALRRASAYAKAGANGIFVPGLCNEKYIGALCKQSPIPVNVMVTSESPSLQTVAKLGVARISYGPRPYLMMMEALKQASVKALALQGF</sequence>
<dbReference type="Proteomes" id="UP000616779">
    <property type="component" value="Unassembled WGS sequence"/>
</dbReference>
<dbReference type="InterPro" id="IPR015813">
    <property type="entry name" value="Pyrv/PenolPyrv_kinase-like_dom"/>
</dbReference>